<protein>
    <recommendedName>
        <fullName evidence="3">Lipoprotein</fullName>
    </recommendedName>
</protein>
<dbReference type="RefSeq" id="WP_132247284.1">
    <property type="nucleotide sequence ID" value="NZ_SLZU01000015.1"/>
</dbReference>
<sequence>MQKALSALVVSALVLTSCGTIRDSRLNPFNWFGRSQSTAVASDGTGAANPLIPQRRASIFRPDAPAYSGQLLGEVSELLIERRPGGAVIRVTGVADRLGPFEARLVKNEDQSQAGTLAYDLRAYQPPNPTTQSDWPRTVTVAVHLTDQELRDVREIRVNAARNVRTSRR</sequence>
<dbReference type="PROSITE" id="PS51257">
    <property type="entry name" value="PROKAR_LIPOPROTEIN"/>
    <property type="match status" value="1"/>
</dbReference>
<evidence type="ECO:0008006" key="3">
    <source>
        <dbReference type="Google" id="ProtNLM"/>
    </source>
</evidence>
<accession>A0A4R3J4M8</accession>
<reference evidence="1 2" key="1">
    <citation type="submission" date="2019-03" db="EMBL/GenBank/DDBJ databases">
        <title>Genomic Encyclopedia of Type Strains, Phase IV (KMG-IV): sequencing the most valuable type-strain genomes for metagenomic binning, comparative biology and taxonomic classification.</title>
        <authorList>
            <person name="Goeker M."/>
        </authorList>
    </citation>
    <scope>NUCLEOTIDE SEQUENCE [LARGE SCALE GENOMIC DNA]</scope>
    <source>
        <strain evidence="1 2">DSM 104836</strain>
    </source>
</reference>
<organism evidence="1 2">
    <name type="scientific">Primorskyibacter sedentarius</name>
    <dbReference type="NCBI Taxonomy" id="745311"/>
    <lineage>
        <taxon>Bacteria</taxon>
        <taxon>Pseudomonadati</taxon>
        <taxon>Pseudomonadota</taxon>
        <taxon>Alphaproteobacteria</taxon>
        <taxon>Rhodobacterales</taxon>
        <taxon>Roseobacteraceae</taxon>
        <taxon>Primorskyibacter</taxon>
    </lineage>
</organism>
<evidence type="ECO:0000313" key="2">
    <source>
        <dbReference type="Proteomes" id="UP000295696"/>
    </source>
</evidence>
<keyword evidence="2" id="KW-1185">Reference proteome</keyword>
<comment type="caution">
    <text evidence="1">The sequence shown here is derived from an EMBL/GenBank/DDBJ whole genome shotgun (WGS) entry which is preliminary data.</text>
</comment>
<dbReference type="OrthoDB" id="7773807at2"/>
<gene>
    <name evidence="1" type="ORF">EDD52_11533</name>
</gene>
<evidence type="ECO:0000313" key="1">
    <source>
        <dbReference type="EMBL" id="TCS60215.1"/>
    </source>
</evidence>
<dbReference type="AlphaFoldDB" id="A0A4R3J4M8"/>
<dbReference type="Proteomes" id="UP000295696">
    <property type="component" value="Unassembled WGS sequence"/>
</dbReference>
<proteinExistence type="predicted"/>
<dbReference type="EMBL" id="SLZU01000015">
    <property type="protein sequence ID" value="TCS60215.1"/>
    <property type="molecule type" value="Genomic_DNA"/>
</dbReference>
<name>A0A4R3J4M8_9RHOB</name>